<feature type="transmembrane region" description="Helical" evidence="7">
    <location>
        <begin position="325"/>
        <end position="346"/>
    </location>
</feature>
<dbReference type="InterPro" id="IPR000731">
    <property type="entry name" value="SSD"/>
</dbReference>
<evidence type="ECO:0000256" key="1">
    <source>
        <dbReference type="ARBA" id="ARBA00004141"/>
    </source>
</evidence>
<dbReference type="InterPro" id="IPR001036">
    <property type="entry name" value="Acrflvin-R"/>
</dbReference>
<dbReference type="PRINTS" id="PR00702">
    <property type="entry name" value="ACRIFLAVINRP"/>
</dbReference>
<dbReference type="Proteomes" id="UP000683360">
    <property type="component" value="Unassembled WGS sequence"/>
</dbReference>
<evidence type="ECO:0000256" key="3">
    <source>
        <dbReference type="ARBA" id="ARBA00022692"/>
    </source>
</evidence>
<dbReference type="AlphaFoldDB" id="A0A8S3UCJ6"/>
<dbReference type="PANTHER" id="PTHR10796:SF92">
    <property type="entry name" value="PATCHED-RELATED, ISOFORM A"/>
    <property type="match status" value="1"/>
</dbReference>
<feature type="transmembrane region" description="Helical" evidence="7">
    <location>
        <begin position="263"/>
        <end position="284"/>
    </location>
</feature>
<dbReference type="OrthoDB" id="6510177at2759"/>
<accession>A0A8S3UCJ6</accession>
<dbReference type="PROSITE" id="PS50156">
    <property type="entry name" value="SSD"/>
    <property type="match status" value="1"/>
</dbReference>
<evidence type="ECO:0000256" key="2">
    <source>
        <dbReference type="ARBA" id="ARBA00005585"/>
    </source>
</evidence>
<feature type="transmembrane region" description="Helical" evidence="7">
    <location>
        <begin position="809"/>
        <end position="832"/>
    </location>
</feature>
<evidence type="ECO:0000256" key="7">
    <source>
        <dbReference type="SAM" id="Phobius"/>
    </source>
</evidence>
<dbReference type="EMBL" id="CAJPWZ010002461">
    <property type="protein sequence ID" value="CAG2238616.1"/>
    <property type="molecule type" value="Genomic_DNA"/>
</dbReference>
<dbReference type="SUPFAM" id="SSF82866">
    <property type="entry name" value="Multidrug efflux transporter AcrB transmembrane domain"/>
    <property type="match status" value="2"/>
</dbReference>
<evidence type="ECO:0000313" key="10">
    <source>
        <dbReference type="Proteomes" id="UP000683360"/>
    </source>
</evidence>
<evidence type="ECO:0000256" key="4">
    <source>
        <dbReference type="ARBA" id="ARBA00022989"/>
    </source>
</evidence>
<feature type="transmembrane region" description="Helical" evidence="7">
    <location>
        <begin position="779"/>
        <end position="797"/>
    </location>
</feature>
<dbReference type="Pfam" id="PF02460">
    <property type="entry name" value="Patched"/>
    <property type="match status" value="1"/>
</dbReference>
<feature type="transmembrane region" description="Helical" evidence="7">
    <location>
        <begin position="489"/>
        <end position="506"/>
    </location>
</feature>
<keyword evidence="10" id="KW-1185">Reference proteome</keyword>
<reference evidence="9" key="1">
    <citation type="submission" date="2021-03" db="EMBL/GenBank/DDBJ databases">
        <authorList>
            <person name="Bekaert M."/>
        </authorList>
    </citation>
    <scope>NUCLEOTIDE SEQUENCE</scope>
</reference>
<feature type="transmembrane region" description="Helical" evidence="7">
    <location>
        <begin position="394"/>
        <end position="419"/>
    </location>
</feature>
<keyword evidence="6" id="KW-0325">Glycoprotein</keyword>
<keyword evidence="4 7" id="KW-1133">Transmembrane helix</keyword>
<gene>
    <name evidence="9" type="ORF">MEDL_51020</name>
</gene>
<organism evidence="9 10">
    <name type="scientific">Mytilus edulis</name>
    <name type="common">Blue mussel</name>
    <dbReference type="NCBI Taxonomy" id="6550"/>
    <lineage>
        <taxon>Eukaryota</taxon>
        <taxon>Metazoa</taxon>
        <taxon>Spiralia</taxon>
        <taxon>Lophotrochozoa</taxon>
        <taxon>Mollusca</taxon>
        <taxon>Bivalvia</taxon>
        <taxon>Autobranchia</taxon>
        <taxon>Pteriomorphia</taxon>
        <taxon>Mytilida</taxon>
        <taxon>Mytiloidea</taxon>
        <taxon>Mytilidae</taxon>
        <taxon>Mytilinae</taxon>
        <taxon>Mytilus</taxon>
    </lineage>
</organism>
<feature type="domain" description="SSD" evidence="8">
    <location>
        <begin position="262"/>
        <end position="419"/>
    </location>
</feature>
<comment type="caution">
    <text evidence="9">The sequence shown here is derived from an EMBL/GenBank/DDBJ whole genome shotgun (WGS) entry which is preliminary data.</text>
</comment>
<dbReference type="InterPro" id="IPR051697">
    <property type="entry name" value="Patched_domain-protein"/>
</dbReference>
<evidence type="ECO:0000259" key="8">
    <source>
        <dbReference type="PROSITE" id="PS50156"/>
    </source>
</evidence>
<comment type="similarity">
    <text evidence="2">Belongs to the patched family.</text>
</comment>
<dbReference type="PANTHER" id="PTHR10796">
    <property type="entry name" value="PATCHED-RELATED"/>
    <property type="match status" value="1"/>
</dbReference>
<keyword evidence="3 7" id="KW-0812">Transmembrane</keyword>
<proteinExistence type="inferred from homology"/>
<keyword evidence="5 7" id="KW-0472">Membrane</keyword>
<dbReference type="InterPro" id="IPR003392">
    <property type="entry name" value="PTHD_SSD"/>
</dbReference>
<name>A0A8S3UCJ6_MYTED</name>
<comment type="subcellular location">
    <subcellularLocation>
        <location evidence="1">Membrane</location>
        <topology evidence="1">Multi-pass membrane protein</topology>
    </subcellularLocation>
</comment>
<evidence type="ECO:0000256" key="6">
    <source>
        <dbReference type="ARBA" id="ARBA00023180"/>
    </source>
</evidence>
<evidence type="ECO:0000313" key="9">
    <source>
        <dbReference type="EMBL" id="CAG2238616.1"/>
    </source>
</evidence>
<feature type="transmembrane region" description="Helical" evidence="7">
    <location>
        <begin position="367"/>
        <end position="388"/>
    </location>
</feature>
<dbReference type="Gene3D" id="1.20.1640.10">
    <property type="entry name" value="Multidrug efflux transporter AcrB transmembrane domain"/>
    <property type="match status" value="2"/>
</dbReference>
<dbReference type="GO" id="GO:0016020">
    <property type="term" value="C:membrane"/>
    <property type="evidence" value="ECO:0007669"/>
    <property type="project" value="UniProtKB-SubCell"/>
</dbReference>
<sequence length="884" mass="98188">MLCFYYLHQKVERGIGGVFEKYGRFIARHPWKIVVFIGIMNAALGVGLLKINPESGIDQYVPIGSTASKDQKKVESLFKINTTVNFYVQSLPDLGQFGEVIIELKNGDNILNISNWRHIIELNAYIQNTSIGDSAGNIYSFSDLCARSSGDCVVDGSFLLDKTFILDMNSRNITYPIYNLSSHQTIVLDRFIGNVDHLNGLIRHATALKLRFNLQSESFDLSRQWEKKFVERMALFENTDITVKYSYSDSLSVELSKNVTGDISVFSVTFTLMIVFACLALMGMNCVDNRYFLGLAGILSTCLAILASFGLVSACGITFVDIVGIMPFLILGIGVDNMFILLSGLADTNSAQDVETRIGKTIRTSGIAITITSITDIVAFCAGAASVFPSVRNFSWYTGCAVLFCYINYLTFYTGVMAINESRVTKQLHWFTCCKTKTHEALKAEGKSKMFVLFCGGAARQKREEVEGPIEKYPKVLLKKAVLSGPTRIVIIILFLGYLGVSAWGARNFREDLDLRNLVSSDSYHYKFYDTNLNYFSQSFFVSFYISSEIDYRQESNVLKIESLLKKAKGDKDIGSTFQLSWLNSYINSHEYDNSTKSNFTIGLKSFLALHGNIFVNDVTISGNSIVASRFHVLSTNLKTSSEQASLMVRMRDIAKSSVLPVFVFSPPFVFFEQYVQIVPQTIQTLAIAVSVVFLVTAIFMPLPVLILLVTVSVSMIMVGVIGLMQIWGLTLSSVTMIHIVMCVGFSVDFSAHICHAYAHVPGENRDARVSTALDLAGGPILNGALSSVIGIVVLAFSKSYIFFSFFKVMFIVVVVGAMHAIFLLPVLLSWIGPIYGTPETEPVNDKMKYSETDEEKQNELMNYKQNTIPRLSTASLRSLNKAS</sequence>
<evidence type="ECO:0000256" key="5">
    <source>
        <dbReference type="ARBA" id="ARBA00023136"/>
    </source>
</evidence>
<feature type="transmembrane region" description="Helical" evidence="7">
    <location>
        <begin position="291"/>
        <end position="319"/>
    </location>
</feature>
<dbReference type="GO" id="GO:0022857">
    <property type="term" value="F:transmembrane transporter activity"/>
    <property type="evidence" value="ECO:0007669"/>
    <property type="project" value="InterPro"/>
</dbReference>
<protein>
    <recommendedName>
        <fullName evidence="8">SSD domain-containing protein</fullName>
    </recommendedName>
</protein>